<evidence type="ECO:0000313" key="3">
    <source>
        <dbReference type="EMBL" id="KHO01904.1"/>
    </source>
</evidence>
<dbReference type="Pfam" id="PF05649">
    <property type="entry name" value="Peptidase_M13_N"/>
    <property type="match status" value="1"/>
</dbReference>
<feature type="compositionally biased region" description="Polar residues" evidence="1">
    <location>
        <begin position="171"/>
        <end position="181"/>
    </location>
</feature>
<proteinExistence type="predicted"/>
<evidence type="ECO:0000313" key="4">
    <source>
        <dbReference type="Proteomes" id="UP000030816"/>
    </source>
</evidence>
<dbReference type="GO" id="GO:0006508">
    <property type="term" value="P:proteolysis"/>
    <property type="evidence" value="ECO:0007669"/>
    <property type="project" value="InterPro"/>
</dbReference>
<accession>A0A0B2X690</accession>
<dbReference type="OrthoDB" id="6475849at2759"/>
<dbReference type="RefSeq" id="XP_040682969.1">
    <property type="nucleotide sequence ID" value="XM_040819704.1"/>
</dbReference>
<protein>
    <submittedName>
        <fullName evidence="3">Peptidase M13</fullName>
    </submittedName>
</protein>
<dbReference type="Proteomes" id="UP000030816">
    <property type="component" value="Unassembled WGS sequence"/>
</dbReference>
<gene>
    <name evidence="3" type="ORF">MAM_00905</name>
</gene>
<evidence type="ECO:0000259" key="2">
    <source>
        <dbReference type="Pfam" id="PF05649"/>
    </source>
</evidence>
<feature type="region of interest" description="Disordered" evidence="1">
    <location>
        <begin position="541"/>
        <end position="561"/>
    </location>
</feature>
<dbReference type="InterPro" id="IPR008753">
    <property type="entry name" value="Peptidase_M13_N"/>
</dbReference>
<dbReference type="EMBL" id="AZHE01000001">
    <property type="protein sequence ID" value="KHO01904.1"/>
    <property type="molecule type" value="Genomic_DNA"/>
</dbReference>
<dbReference type="SUPFAM" id="SSF55486">
    <property type="entry name" value="Metalloproteases ('zincins'), catalytic domain"/>
    <property type="match status" value="1"/>
</dbReference>
<dbReference type="GeneID" id="63735360"/>
<evidence type="ECO:0000256" key="1">
    <source>
        <dbReference type="SAM" id="MobiDB-lite"/>
    </source>
</evidence>
<reference evidence="3 4" key="1">
    <citation type="journal article" date="2014" name="Proc. Natl. Acad. Sci. U.S.A.">
        <title>Trajectory and genomic determinants of fungal-pathogen speciation and host adaptation.</title>
        <authorList>
            <person name="Hu X."/>
            <person name="Xiao G."/>
            <person name="Zheng P."/>
            <person name="Shang Y."/>
            <person name="Su Y."/>
            <person name="Zhang X."/>
            <person name="Liu X."/>
            <person name="Zhan S."/>
            <person name="St Leger R.J."/>
            <person name="Wang C."/>
        </authorList>
    </citation>
    <scope>NUCLEOTIDE SEQUENCE [LARGE SCALE GENOMIC DNA]</scope>
    <source>
        <strain evidence="3 4">ARSEF 1941</strain>
    </source>
</reference>
<dbReference type="InterPro" id="IPR042089">
    <property type="entry name" value="Peptidase_M13_dom_2"/>
</dbReference>
<keyword evidence="4" id="KW-1185">Reference proteome</keyword>
<feature type="region of interest" description="Disordered" evidence="1">
    <location>
        <begin position="146"/>
        <end position="185"/>
    </location>
</feature>
<comment type="caution">
    <text evidence="3">The sequence shown here is derived from an EMBL/GenBank/DDBJ whole genome shotgun (WGS) entry which is preliminary data.</text>
</comment>
<organism evidence="3 4">
    <name type="scientific">Metarhizium album (strain ARSEF 1941)</name>
    <dbReference type="NCBI Taxonomy" id="1081103"/>
    <lineage>
        <taxon>Eukaryota</taxon>
        <taxon>Fungi</taxon>
        <taxon>Dikarya</taxon>
        <taxon>Ascomycota</taxon>
        <taxon>Pezizomycotina</taxon>
        <taxon>Sordariomycetes</taxon>
        <taxon>Hypocreomycetidae</taxon>
        <taxon>Hypocreales</taxon>
        <taxon>Clavicipitaceae</taxon>
        <taxon>Metarhizium</taxon>
    </lineage>
</organism>
<dbReference type="AlphaFoldDB" id="A0A0B2X690"/>
<feature type="compositionally biased region" description="Polar residues" evidence="1">
    <location>
        <begin position="550"/>
        <end position="561"/>
    </location>
</feature>
<name>A0A0B2X690_METAS</name>
<dbReference type="Gene3D" id="1.10.1380.10">
    <property type="entry name" value="Neutral endopeptidase , domain2"/>
    <property type="match status" value="1"/>
</dbReference>
<dbReference type="HOGENOM" id="CLU_449830_0_0_1"/>
<feature type="domain" description="Peptidase M13 N-terminal" evidence="2">
    <location>
        <begin position="191"/>
        <end position="505"/>
    </location>
</feature>
<sequence>MDLLHVYEDAYSPPNGTCIAPDCNNFWSLLQESLGNQVNPNDCCYKWARFVCGHHFARHQGDDGPVVVIEGVVQKLFETVHSMIDPSYQSETSSPGVKITSSTGNYSDKDIALLESIFSKELSADKSAAIPTSRHDALRNSAAADGDTMANGTIHAPSSNSFTEDRPWTTAAPNGNTTFNATLPPGPRPADLWTMVHSYFDTCMNARDPETSYAVLLDLMEEVRRPFNALDHMSVFTHGDQQDTWRRTADATRPVDVIDAQGANRAMLNLGRYGIFPLFKFGVGVSYKDHTRTGPIVAPHPRTGLDDPDLYKLPSILKRYERMLDIVLPKLHGPWAPTVQDMYKLSMNIINLEKALHTVLPSDKQWRDMRHSVESVTLEELNRTNPLRLDGILLTMAHGEEEKIATVDVLFQDSLRKYWQVLRGFSRETLRTYMMWQAFLQTEELWDMSWAKEWRAFKHAHSPVLEPSPRWDEHCVGRVQRHFGHFVGAQLMRDVFAQEDGKDAVFEVGRITARVGHALGCPHHMSSGCLSQIYREAHVHADSPGMAPGQDQTHGRASSLNRPEKWSHLHDWFALEQLHWTRSWEDLGQPLDRNKCLNLGMSFKVTV</sequence>